<sequence length="136" mass="15499">MLAEGHKLQRVEILQRLLLRCEEDNGDEDMTNIGVGPGGDFRAKNNLFDNLITGDKTWVHLNTPKKKRDSVTWKHPSSPVTKKKLKSAEVCSQSDGYHVQGCERCDLLKHFAPWQVYQCCLIVILQHSRPPQRCSS</sequence>
<dbReference type="GO" id="GO:0003676">
    <property type="term" value="F:nucleic acid binding"/>
    <property type="evidence" value="ECO:0007669"/>
    <property type="project" value="InterPro"/>
</dbReference>
<dbReference type="Proteomes" id="UP000762676">
    <property type="component" value="Unassembled WGS sequence"/>
</dbReference>
<name>A0AAV4GXD6_9GAST</name>
<proteinExistence type="predicted"/>
<evidence type="ECO:0000313" key="2">
    <source>
        <dbReference type="Proteomes" id="UP000762676"/>
    </source>
</evidence>
<dbReference type="InterPro" id="IPR036397">
    <property type="entry name" value="RNaseH_sf"/>
</dbReference>
<organism evidence="1 2">
    <name type="scientific">Elysia marginata</name>
    <dbReference type="NCBI Taxonomy" id="1093978"/>
    <lineage>
        <taxon>Eukaryota</taxon>
        <taxon>Metazoa</taxon>
        <taxon>Spiralia</taxon>
        <taxon>Lophotrochozoa</taxon>
        <taxon>Mollusca</taxon>
        <taxon>Gastropoda</taxon>
        <taxon>Heterobranchia</taxon>
        <taxon>Euthyneura</taxon>
        <taxon>Panpulmonata</taxon>
        <taxon>Sacoglossa</taxon>
        <taxon>Placobranchoidea</taxon>
        <taxon>Plakobranchidae</taxon>
        <taxon>Elysia</taxon>
    </lineage>
</organism>
<evidence type="ECO:0000313" key="1">
    <source>
        <dbReference type="EMBL" id="GFR90567.1"/>
    </source>
</evidence>
<protein>
    <submittedName>
        <fullName evidence="1">Histone-lysine N-methyltransferase SETMAR</fullName>
    </submittedName>
</protein>
<dbReference type="EMBL" id="BMAT01005295">
    <property type="protein sequence ID" value="GFR90567.1"/>
    <property type="molecule type" value="Genomic_DNA"/>
</dbReference>
<gene>
    <name evidence="1" type="ORF">ElyMa_002570900</name>
</gene>
<dbReference type="AlphaFoldDB" id="A0AAV4GXD6"/>
<comment type="caution">
    <text evidence="1">The sequence shown here is derived from an EMBL/GenBank/DDBJ whole genome shotgun (WGS) entry which is preliminary data.</text>
</comment>
<keyword evidence="2" id="KW-1185">Reference proteome</keyword>
<reference evidence="1 2" key="1">
    <citation type="journal article" date="2021" name="Elife">
        <title>Chloroplast acquisition without the gene transfer in kleptoplastic sea slugs, Plakobranchus ocellatus.</title>
        <authorList>
            <person name="Maeda T."/>
            <person name="Takahashi S."/>
            <person name="Yoshida T."/>
            <person name="Shimamura S."/>
            <person name="Takaki Y."/>
            <person name="Nagai Y."/>
            <person name="Toyoda A."/>
            <person name="Suzuki Y."/>
            <person name="Arimoto A."/>
            <person name="Ishii H."/>
            <person name="Satoh N."/>
            <person name="Nishiyama T."/>
            <person name="Hasebe M."/>
            <person name="Maruyama T."/>
            <person name="Minagawa J."/>
            <person name="Obokata J."/>
            <person name="Shigenobu S."/>
        </authorList>
    </citation>
    <scope>NUCLEOTIDE SEQUENCE [LARGE SCALE GENOMIC DNA]</scope>
</reference>
<dbReference type="Gene3D" id="3.30.420.10">
    <property type="entry name" value="Ribonuclease H-like superfamily/Ribonuclease H"/>
    <property type="match status" value="1"/>
</dbReference>
<accession>A0AAV4GXD6</accession>